<evidence type="ECO:0000256" key="9">
    <source>
        <dbReference type="ARBA" id="ARBA00022798"/>
    </source>
</evidence>
<keyword evidence="9" id="KW-0319">Glycerol metabolism</keyword>
<comment type="catalytic activity">
    <reaction evidence="15">
        <text>an acyl-CoA + a 1,2-diacyl-sn-glycerol = a triacyl-sn-glycerol + CoA</text>
        <dbReference type="Rhea" id="RHEA:10868"/>
        <dbReference type="ChEBI" id="CHEBI:17815"/>
        <dbReference type="ChEBI" id="CHEBI:57287"/>
        <dbReference type="ChEBI" id="CHEBI:58342"/>
        <dbReference type="ChEBI" id="CHEBI:64615"/>
        <dbReference type="EC" id="2.3.1.20"/>
    </reaction>
</comment>
<proteinExistence type="inferred from homology"/>
<evidence type="ECO:0000313" key="16">
    <source>
        <dbReference type="EMBL" id="OAD07953.1"/>
    </source>
</evidence>
<evidence type="ECO:0000256" key="12">
    <source>
        <dbReference type="ARBA" id="ARBA00023098"/>
    </source>
</evidence>
<organism evidence="16 17">
    <name type="scientific">Mucor lusitanicus CBS 277.49</name>
    <dbReference type="NCBI Taxonomy" id="747725"/>
    <lineage>
        <taxon>Eukaryota</taxon>
        <taxon>Fungi</taxon>
        <taxon>Fungi incertae sedis</taxon>
        <taxon>Mucoromycota</taxon>
        <taxon>Mucoromycotina</taxon>
        <taxon>Mucoromycetes</taxon>
        <taxon>Mucorales</taxon>
        <taxon>Mucorineae</taxon>
        <taxon>Mucoraceae</taxon>
        <taxon>Mucor</taxon>
    </lineage>
</organism>
<reference evidence="16 17" key="1">
    <citation type="submission" date="2015-06" db="EMBL/GenBank/DDBJ databases">
        <title>Expansion of signal transduction pathways in fungi by whole-genome duplication.</title>
        <authorList>
            <consortium name="DOE Joint Genome Institute"/>
            <person name="Corrochano L.M."/>
            <person name="Kuo A."/>
            <person name="Marcet-Houben M."/>
            <person name="Polaino S."/>
            <person name="Salamov A."/>
            <person name="Villalobos J.M."/>
            <person name="Alvarez M.I."/>
            <person name="Avalos J."/>
            <person name="Benito E.P."/>
            <person name="Benoit I."/>
            <person name="Burger G."/>
            <person name="Camino L.P."/>
            <person name="Canovas D."/>
            <person name="Cerda-Olmedo E."/>
            <person name="Cheng J.-F."/>
            <person name="Dominguez A."/>
            <person name="Elias M."/>
            <person name="Eslava A.P."/>
            <person name="Glaser F."/>
            <person name="Grimwood J."/>
            <person name="Gutierrez G."/>
            <person name="Heitman J."/>
            <person name="Henrissat B."/>
            <person name="Iturriaga E.A."/>
            <person name="Lang B.F."/>
            <person name="Lavin J.L."/>
            <person name="Lee S."/>
            <person name="Li W."/>
            <person name="Lindquist E."/>
            <person name="Lopez-Garcia S."/>
            <person name="Luque E.M."/>
            <person name="Marcos A.T."/>
            <person name="Martin J."/>
            <person name="Mccluskey K."/>
            <person name="Medina H.R."/>
            <person name="Miralles-Duran A."/>
            <person name="Miyazaki A."/>
            <person name="Munoz-Torres E."/>
            <person name="Oguiza J.A."/>
            <person name="Ohm R."/>
            <person name="Olmedo M."/>
            <person name="Orejas M."/>
            <person name="Ortiz-Castellanos L."/>
            <person name="Pisabarro A.G."/>
            <person name="Rodriguez-Romero J."/>
            <person name="Ruiz-Herrera J."/>
            <person name="Ruiz-Vazquez R."/>
            <person name="Sanz C."/>
            <person name="Schackwitz W."/>
            <person name="Schmutz J."/>
            <person name="Shahriari M."/>
            <person name="Shelest E."/>
            <person name="Silva-Franco F."/>
            <person name="Soanes D."/>
            <person name="Syed K."/>
            <person name="Tagua V.G."/>
            <person name="Talbot N.J."/>
            <person name="Thon M."/>
            <person name="De Vries R.P."/>
            <person name="Wiebenga A."/>
            <person name="Yadav J.S."/>
            <person name="Braun E.L."/>
            <person name="Baker S."/>
            <person name="Garre V."/>
            <person name="Horwitz B."/>
            <person name="Torres-Martinez S."/>
            <person name="Idnurm A."/>
            <person name="Herrera-Estrella A."/>
            <person name="Gabaldon T."/>
            <person name="Grigoriev I.V."/>
        </authorList>
    </citation>
    <scope>NUCLEOTIDE SEQUENCE [LARGE SCALE GENOMIC DNA]</scope>
    <source>
        <strain evidence="16 17">CBS 277.49</strain>
    </source>
</reference>
<dbReference type="GO" id="GO:0019432">
    <property type="term" value="P:triglyceride biosynthetic process"/>
    <property type="evidence" value="ECO:0007669"/>
    <property type="project" value="TreeGrafter"/>
</dbReference>
<comment type="subcellular location">
    <subcellularLocation>
        <location evidence="1">Endoplasmic reticulum membrane</location>
        <topology evidence="1">Multi-pass membrane protein</topology>
    </subcellularLocation>
</comment>
<dbReference type="STRING" id="747725.A0A168PMW8"/>
<evidence type="ECO:0000256" key="1">
    <source>
        <dbReference type="ARBA" id="ARBA00004477"/>
    </source>
</evidence>
<evidence type="ECO:0000313" key="17">
    <source>
        <dbReference type="Proteomes" id="UP000077051"/>
    </source>
</evidence>
<dbReference type="PANTHER" id="PTHR12317:SF0">
    <property type="entry name" value="ACYLTRANSFERASE"/>
    <property type="match status" value="1"/>
</dbReference>
<evidence type="ECO:0000256" key="7">
    <source>
        <dbReference type="ARBA" id="ARBA00022679"/>
    </source>
</evidence>
<comment type="pathway">
    <text evidence="2">Glycerolipid metabolism; triacylglycerol biosynthesis.</text>
</comment>
<dbReference type="PANTHER" id="PTHR12317">
    <property type="entry name" value="DIACYLGLYCEROL O-ACYLTRANSFERASE"/>
    <property type="match status" value="1"/>
</dbReference>
<keyword evidence="6" id="KW-0444">Lipid biosynthesis</keyword>
<evidence type="ECO:0000256" key="13">
    <source>
        <dbReference type="ARBA" id="ARBA00023136"/>
    </source>
</evidence>
<evidence type="ECO:0000256" key="15">
    <source>
        <dbReference type="ARBA" id="ARBA00048109"/>
    </source>
</evidence>
<keyword evidence="12" id="KW-0443">Lipid metabolism</keyword>
<evidence type="ECO:0000256" key="3">
    <source>
        <dbReference type="ARBA" id="ARBA00005189"/>
    </source>
</evidence>
<comment type="caution">
    <text evidence="16">The sequence shown here is derived from an EMBL/GenBank/DDBJ whole genome shotgun (WGS) entry which is preliminary data.</text>
</comment>
<protein>
    <recommendedName>
        <fullName evidence="5">diacylglycerol O-acyltransferase</fullName>
        <ecNumber evidence="5">2.3.1.20</ecNumber>
    </recommendedName>
</protein>
<evidence type="ECO:0000256" key="2">
    <source>
        <dbReference type="ARBA" id="ARBA00004771"/>
    </source>
</evidence>
<evidence type="ECO:0000256" key="8">
    <source>
        <dbReference type="ARBA" id="ARBA00022692"/>
    </source>
</evidence>
<sequence>MLEAYSTVNDVGIIPFRHPITTVVGKPIPVPALEEGQTDPTQEQILAVQQLYIDELFSIYNKYKDVYAKDRKQELCITD</sequence>
<keyword evidence="8" id="KW-0812">Transmembrane</keyword>
<dbReference type="AlphaFoldDB" id="A0A168PMW8"/>
<dbReference type="EMBL" id="AMYB01000001">
    <property type="protein sequence ID" value="OAD07953.1"/>
    <property type="molecule type" value="Genomic_DNA"/>
</dbReference>
<dbReference type="Pfam" id="PF03982">
    <property type="entry name" value="DAGAT"/>
    <property type="match status" value="1"/>
</dbReference>
<comment type="similarity">
    <text evidence="4">Belongs to the diacylglycerol acyltransferase family.</text>
</comment>
<keyword evidence="17" id="KW-1185">Reference proteome</keyword>
<keyword evidence="13" id="KW-0472">Membrane</keyword>
<comment type="pathway">
    <text evidence="3">Lipid metabolism.</text>
</comment>
<keyword evidence="14" id="KW-0012">Acyltransferase</keyword>
<dbReference type="OrthoDB" id="2424886at2759"/>
<keyword evidence="10" id="KW-0256">Endoplasmic reticulum</keyword>
<name>A0A168PMW8_MUCCL</name>
<keyword evidence="7" id="KW-0808">Transferase</keyword>
<dbReference type="VEuPathDB" id="FungiDB:MUCCIDRAFT_154800"/>
<evidence type="ECO:0000256" key="14">
    <source>
        <dbReference type="ARBA" id="ARBA00023315"/>
    </source>
</evidence>
<accession>A0A168PMW8</accession>
<dbReference type="GO" id="GO:0004144">
    <property type="term" value="F:diacylglycerol O-acyltransferase activity"/>
    <property type="evidence" value="ECO:0007669"/>
    <property type="project" value="UniProtKB-EC"/>
</dbReference>
<keyword evidence="11" id="KW-1133">Transmembrane helix</keyword>
<dbReference type="GO" id="GO:0006071">
    <property type="term" value="P:glycerol metabolic process"/>
    <property type="evidence" value="ECO:0007669"/>
    <property type="project" value="UniProtKB-KW"/>
</dbReference>
<dbReference type="InterPro" id="IPR007130">
    <property type="entry name" value="DAGAT"/>
</dbReference>
<dbReference type="Proteomes" id="UP000077051">
    <property type="component" value="Unassembled WGS sequence"/>
</dbReference>
<evidence type="ECO:0000256" key="11">
    <source>
        <dbReference type="ARBA" id="ARBA00022989"/>
    </source>
</evidence>
<dbReference type="GO" id="GO:0005789">
    <property type="term" value="C:endoplasmic reticulum membrane"/>
    <property type="evidence" value="ECO:0007669"/>
    <property type="project" value="UniProtKB-SubCell"/>
</dbReference>
<evidence type="ECO:0000256" key="10">
    <source>
        <dbReference type="ARBA" id="ARBA00022824"/>
    </source>
</evidence>
<evidence type="ECO:0000256" key="5">
    <source>
        <dbReference type="ARBA" id="ARBA00013244"/>
    </source>
</evidence>
<gene>
    <name evidence="16" type="ORF">MUCCIDRAFT_154800</name>
</gene>
<evidence type="ECO:0000256" key="4">
    <source>
        <dbReference type="ARBA" id="ARBA00005420"/>
    </source>
</evidence>
<dbReference type="EC" id="2.3.1.20" evidence="5"/>
<evidence type="ECO:0000256" key="6">
    <source>
        <dbReference type="ARBA" id="ARBA00022516"/>
    </source>
</evidence>